<evidence type="ECO:0000256" key="2">
    <source>
        <dbReference type="SAM" id="SignalP"/>
    </source>
</evidence>
<comment type="caution">
    <text evidence="3">The sequence shown here is derived from an EMBL/GenBank/DDBJ whole genome shotgun (WGS) entry which is preliminary data.</text>
</comment>
<accession>A0ABU7XJK4</accession>
<evidence type="ECO:0000313" key="3">
    <source>
        <dbReference type="EMBL" id="MEF3367222.1"/>
    </source>
</evidence>
<keyword evidence="4" id="KW-1185">Reference proteome</keyword>
<feature type="chain" id="PRO_5047220856" evidence="2">
    <location>
        <begin position="24"/>
        <end position="199"/>
    </location>
</feature>
<protein>
    <submittedName>
        <fullName evidence="3">Uncharacterized protein</fullName>
    </submittedName>
</protein>
<dbReference type="Proteomes" id="UP001350748">
    <property type="component" value="Unassembled WGS sequence"/>
</dbReference>
<reference evidence="3 4" key="1">
    <citation type="submission" date="2024-02" db="EMBL/GenBank/DDBJ databases">
        <authorList>
            <person name="Grouzdev D."/>
        </authorList>
    </citation>
    <scope>NUCLEOTIDE SEQUENCE [LARGE SCALE GENOMIC DNA]</scope>
    <source>
        <strain evidence="3 4">9N</strain>
    </source>
</reference>
<feature type="transmembrane region" description="Helical" evidence="1">
    <location>
        <begin position="167"/>
        <end position="188"/>
    </location>
</feature>
<keyword evidence="2" id="KW-0732">Signal</keyword>
<organism evidence="3 4">
    <name type="scientific">Methylocystis borbori</name>
    <dbReference type="NCBI Taxonomy" id="3118750"/>
    <lineage>
        <taxon>Bacteria</taxon>
        <taxon>Pseudomonadati</taxon>
        <taxon>Pseudomonadota</taxon>
        <taxon>Alphaproteobacteria</taxon>
        <taxon>Hyphomicrobiales</taxon>
        <taxon>Methylocystaceae</taxon>
        <taxon>Methylocystis</taxon>
    </lineage>
</organism>
<gene>
    <name evidence="3" type="ORF">V3H18_11820</name>
</gene>
<name>A0ABU7XJK4_9HYPH</name>
<proteinExistence type="predicted"/>
<sequence length="199" mass="21888">MFGRALLIALIAFFAGAGLSARAAAPQVCKGDACKGVFAVGPYLMVFFATQTHEEGTAQRYYREIPSFGPTLLNIEIAGCEDDPTRPPQFEDVKDLDVEASLYWGRNDLQRPELLKTFRAHGVAAISFDYDFQEDGKYVVAVNLRKPDGSDYHGEHMFFVIAAADSGLLLAGVASAFLLGFAVLVWRLRKPVTPQVRPR</sequence>
<keyword evidence="1" id="KW-0472">Membrane</keyword>
<evidence type="ECO:0000313" key="4">
    <source>
        <dbReference type="Proteomes" id="UP001350748"/>
    </source>
</evidence>
<dbReference type="EMBL" id="JAZHYN010000035">
    <property type="protein sequence ID" value="MEF3367222.1"/>
    <property type="molecule type" value="Genomic_DNA"/>
</dbReference>
<keyword evidence="1" id="KW-1133">Transmembrane helix</keyword>
<feature type="signal peptide" evidence="2">
    <location>
        <begin position="1"/>
        <end position="23"/>
    </location>
</feature>
<dbReference type="RefSeq" id="WP_332082257.1">
    <property type="nucleotide sequence ID" value="NZ_JAZHYN010000035.1"/>
</dbReference>
<evidence type="ECO:0000256" key="1">
    <source>
        <dbReference type="SAM" id="Phobius"/>
    </source>
</evidence>
<keyword evidence="1" id="KW-0812">Transmembrane</keyword>